<dbReference type="GO" id="GO:0055085">
    <property type="term" value="P:transmembrane transport"/>
    <property type="evidence" value="ECO:0007669"/>
    <property type="project" value="InterPro"/>
</dbReference>
<dbReference type="HOGENOM" id="CLU_042020_1_0_12"/>
<feature type="compositionally biased region" description="Low complexity" evidence="9">
    <location>
        <begin position="344"/>
        <end position="357"/>
    </location>
</feature>
<evidence type="ECO:0000256" key="6">
    <source>
        <dbReference type="ARBA" id="ARBA00022967"/>
    </source>
</evidence>
<dbReference type="PANTHER" id="PTHR30578">
    <property type="entry name" value="ELECTRON TRANSPORT COMPLEX PROTEIN RNFD"/>
    <property type="match status" value="1"/>
</dbReference>
<keyword evidence="1" id="KW-0813">Transport</keyword>
<dbReference type="PATRIC" id="fig|889378.3.peg.1794"/>
<gene>
    <name evidence="11" type="ordered locus">Spiaf_1805</name>
</gene>
<evidence type="ECO:0000313" key="11">
    <source>
        <dbReference type="EMBL" id="AFG37862.1"/>
    </source>
</evidence>
<feature type="transmembrane region" description="Helical" evidence="10">
    <location>
        <begin position="12"/>
        <end position="29"/>
    </location>
</feature>
<organism evidence="11 12">
    <name type="scientific">Spirochaeta africana (strain ATCC 700263 / DSM 8902 / Z-7692)</name>
    <dbReference type="NCBI Taxonomy" id="889378"/>
    <lineage>
        <taxon>Bacteria</taxon>
        <taxon>Pseudomonadati</taxon>
        <taxon>Spirochaetota</taxon>
        <taxon>Spirochaetia</taxon>
        <taxon>Spirochaetales</taxon>
        <taxon>Spirochaetaceae</taxon>
        <taxon>Spirochaeta</taxon>
    </lineage>
</organism>
<evidence type="ECO:0000256" key="10">
    <source>
        <dbReference type="SAM" id="Phobius"/>
    </source>
</evidence>
<dbReference type="STRING" id="889378.Spiaf_1805"/>
<dbReference type="Pfam" id="PF03116">
    <property type="entry name" value="NQR2_RnfD_RnfE"/>
    <property type="match status" value="1"/>
</dbReference>
<evidence type="ECO:0000256" key="5">
    <source>
        <dbReference type="ARBA" id="ARBA00022692"/>
    </source>
</evidence>
<name>H9UK19_SPIAZ</name>
<sequence length="357" mass="38007">MAKTGLFQKQDVMRRVVYSLIPIFIFSILMYGWRVLTITTVVFVFGILSEYIMERGRKKKVSEAVLVTCALFALSLPPMVPLWIAAVGIVFAVIIGKEVFGGFGRNIFNPAITGRLFVYISFPLALQQTWMAPGWFGTGGAYMVDGVSGPTPLQHVYGGAYAALEGLRGWVAPSAIAAGEAPGLLNLLTGIRPGSLGEGPVILIVLAAVYLIVTKTANWKLIVATFAGATVTAAGFFLGGLIPGLSPASTSFLDFLLYVAMYLMSGSILFVTVFMATDPISGPNKPGAQWVYGFMIGAVSMTVRTFSGFPEGTSFGVMFANTFSPLLDEWFPKPKKKAKKKAAPAKAKPAAAQGAAT</sequence>
<evidence type="ECO:0000256" key="4">
    <source>
        <dbReference type="ARBA" id="ARBA00022643"/>
    </source>
</evidence>
<feature type="transmembrane region" description="Helical" evidence="10">
    <location>
        <begin position="221"/>
        <end position="243"/>
    </location>
</feature>
<dbReference type="AlphaFoldDB" id="H9UK19"/>
<keyword evidence="6" id="KW-1278">Translocase</keyword>
<keyword evidence="5 10" id="KW-0812">Transmembrane</keyword>
<evidence type="ECO:0000313" key="12">
    <source>
        <dbReference type="Proteomes" id="UP000007383"/>
    </source>
</evidence>
<protein>
    <submittedName>
        <fullName evidence="11">Putative NADH:ubiquinone oxidoreductase, subunit RnfD</fullName>
    </submittedName>
</protein>
<evidence type="ECO:0000256" key="8">
    <source>
        <dbReference type="ARBA" id="ARBA00023136"/>
    </source>
</evidence>
<dbReference type="Proteomes" id="UP000007383">
    <property type="component" value="Chromosome"/>
</dbReference>
<proteinExistence type="predicted"/>
<dbReference type="RefSeq" id="WP_014455845.1">
    <property type="nucleotide sequence ID" value="NC_017098.1"/>
</dbReference>
<dbReference type="PANTHER" id="PTHR30578:SF1">
    <property type="entry name" value="NA(+)-TRANSLOCATING NADH-QUINONE REDUCTASE SUBUNIT B"/>
    <property type="match status" value="1"/>
</dbReference>
<dbReference type="KEGG" id="sfc:Spiaf_1805"/>
<accession>H9UK19</accession>
<dbReference type="eggNOG" id="COG4658">
    <property type="taxonomic scope" value="Bacteria"/>
</dbReference>
<keyword evidence="4" id="KW-0288">FMN</keyword>
<evidence type="ECO:0000256" key="9">
    <source>
        <dbReference type="SAM" id="MobiDB-lite"/>
    </source>
</evidence>
<keyword evidence="11" id="KW-0830">Ubiquinone</keyword>
<feature type="transmembrane region" description="Helical" evidence="10">
    <location>
        <begin position="255"/>
        <end position="277"/>
    </location>
</feature>
<keyword evidence="3" id="KW-0285">Flavoprotein</keyword>
<keyword evidence="12" id="KW-1185">Reference proteome</keyword>
<evidence type="ECO:0000256" key="3">
    <source>
        <dbReference type="ARBA" id="ARBA00022630"/>
    </source>
</evidence>
<keyword evidence="2" id="KW-0597">Phosphoprotein</keyword>
<dbReference type="GO" id="GO:0005886">
    <property type="term" value="C:plasma membrane"/>
    <property type="evidence" value="ECO:0007669"/>
    <property type="project" value="TreeGrafter"/>
</dbReference>
<dbReference type="InterPro" id="IPR004338">
    <property type="entry name" value="NqrB/RnfD"/>
</dbReference>
<evidence type="ECO:0000256" key="1">
    <source>
        <dbReference type="ARBA" id="ARBA00022448"/>
    </source>
</evidence>
<reference evidence="12" key="1">
    <citation type="journal article" date="2013" name="Stand. Genomic Sci.">
        <title>Complete genome sequence of the halophilic bacterium Spirochaeta africana type strain (Z-7692(T)) from the alkaline Lake Magadi in the East African Rift.</title>
        <authorList>
            <person name="Liolos K."/>
            <person name="Abt B."/>
            <person name="Scheuner C."/>
            <person name="Teshima H."/>
            <person name="Held B."/>
            <person name="Lapidus A."/>
            <person name="Nolan M."/>
            <person name="Lucas S."/>
            <person name="Deshpande S."/>
            <person name="Cheng J.F."/>
            <person name="Tapia R."/>
            <person name="Goodwin L.A."/>
            <person name="Pitluck S."/>
            <person name="Pagani I."/>
            <person name="Ivanova N."/>
            <person name="Mavromatis K."/>
            <person name="Mikhailova N."/>
            <person name="Huntemann M."/>
            <person name="Pati A."/>
            <person name="Chen A."/>
            <person name="Palaniappan K."/>
            <person name="Land M."/>
            <person name="Rohde M."/>
            <person name="Tindall B.J."/>
            <person name="Detter J.C."/>
            <person name="Goker M."/>
            <person name="Bristow J."/>
            <person name="Eisen J.A."/>
            <person name="Markowitz V."/>
            <person name="Hugenholtz P."/>
            <person name="Woyke T."/>
            <person name="Klenk H.P."/>
            <person name="Kyrpides N.C."/>
        </authorList>
    </citation>
    <scope>NUCLEOTIDE SEQUENCE</scope>
    <source>
        <strain evidence="12">ATCC 700263 / DSM 8902 / Z-7692</strain>
    </source>
</reference>
<feature type="region of interest" description="Disordered" evidence="9">
    <location>
        <begin position="335"/>
        <end position="357"/>
    </location>
</feature>
<keyword evidence="7 10" id="KW-1133">Transmembrane helix</keyword>
<feature type="transmembrane region" description="Helical" evidence="10">
    <location>
        <begin position="289"/>
        <end position="307"/>
    </location>
</feature>
<evidence type="ECO:0000256" key="2">
    <source>
        <dbReference type="ARBA" id="ARBA00022553"/>
    </source>
</evidence>
<feature type="transmembrane region" description="Helical" evidence="10">
    <location>
        <begin position="65"/>
        <end position="95"/>
    </location>
</feature>
<evidence type="ECO:0000256" key="7">
    <source>
        <dbReference type="ARBA" id="ARBA00022989"/>
    </source>
</evidence>
<keyword evidence="8 10" id="KW-0472">Membrane</keyword>
<feature type="transmembrane region" description="Helical" evidence="10">
    <location>
        <begin position="195"/>
        <end position="214"/>
    </location>
</feature>
<dbReference type="EMBL" id="CP003282">
    <property type="protein sequence ID" value="AFG37862.1"/>
    <property type="molecule type" value="Genomic_DNA"/>
</dbReference>